<name>A0A978UXZ6_ZIZJJ</name>
<evidence type="ECO:0000313" key="3">
    <source>
        <dbReference type="EMBL" id="KAH7519862.1"/>
    </source>
</evidence>
<dbReference type="Pfam" id="PF03478">
    <property type="entry name" value="Beta-prop_KIB1-4"/>
    <property type="match status" value="3"/>
</dbReference>
<proteinExistence type="predicted"/>
<dbReference type="EMBL" id="JAEACU010000008">
    <property type="protein sequence ID" value="KAH7519862.1"/>
    <property type="molecule type" value="Genomic_DNA"/>
</dbReference>
<evidence type="ECO:0008006" key="5">
    <source>
        <dbReference type="Google" id="ProtNLM"/>
    </source>
</evidence>
<feature type="domain" description="KIB1-4 beta-propeller" evidence="1">
    <location>
        <begin position="3"/>
        <end position="106"/>
    </location>
</feature>
<sequence length="817" mass="92261">MRKEFCAVDKDGRAVIVINNSSLEVIEIASPLKGERNCHKKILVESAGDLLLVERLRIQPYFKGFKLKVKDKEWVETKSLDDRVMFLGGDCCFCVAAKEFGNGCNGRFDYEDGIVCKNKFSAVDKDGRAVVIDSSLNVTEISSPLKNIQAMRSRFAWSDLPKELLEIIANSLLTREDVCRLRAVCKSWRSSIPPFQKPISLPLEVPYPTPSYRRHPNIAILTESTIYHVQPFPSPNSQASTSTSTWANWASWGWLVKVEEMEAPLFRVLGSISCQPSYRFPTFPKSINLLDFQVSELAKAYSLHFPKNGGTCKVVFSSRPDDCPSLMTICAGLLFHLKIGDDKWTLIDDIVSQLCYEDVILYNNRFCAVDEDGRTLVIDSTLKVIEIASPLKNEKNGHDKILVESVGELLLVERLCKKPYIKVFKLKVKEKEWVEVKSLDDRIMFLGGDCSFCVAAKDFGNECKAMRNTEELSSRESRAPWSDLPKELSEIIGKCLLTRAQVCQFRSVCNPWRSSIPPFQKPFSLPTSGHPKSPKLTEYTIYHIQPSSSSNSQQASTPPLWGWLVKVREWKAGHFRVSNSLSSQPSHPLAKAINLLDFRVSELAKAYSLHFPTNGKTHKVVFSSSPNYCPSFMGIAAGVLFYMKIEDAKWTIIDDIVSQMDYEDVIVYKNRFLAVDNNGRAVLIDSSLKVTEIASPLRLEGGDYKDSKILVESVGELLLVHIVQIGKKPHHFKVFKLKVKEKQWVEVKSLEDRIMFLGRDCSFCVSAKDFGNGCKGNCIFFTDTCFTVFNLEDSSLLPVQQHPVYSRIFYPNTAIKL</sequence>
<dbReference type="PANTHER" id="PTHR47123:SF15">
    <property type="entry name" value="F-BOX PROTEIN SKIP23"/>
    <property type="match status" value="1"/>
</dbReference>
<evidence type="ECO:0000259" key="1">
    <source>
        <dbReference type="Pfam" id="PF03478"/>
    </source>
</evidence>
<organism evidence="3 4">
    <name type="scientific">Ziziphus jujuba var. spinosa</name>
    <dbReference type="NCBI Taxonomy" id="714518"/>
    <lineage>
        <taxon>Eukaryota</taxon>
        <taxon>Viridiplantae</taxon>
        <taxon>Streptophyta</taxon>
        <taxon>Embryophyta</taxon>
        <taxon>Tracheophyta</taxon>
        <taxon>Spermatophyta</taxon>
        <taxon>Magnoliopsida</taxon>
        <taxon>eudicotyledons</taxon>
        <taxon>Gunneridae</taxon>
        <taxon>Pentapetalae</taxon>
        <taxon>rosids</taxon>
        <taxon>fabids</taxon>
        <taxon>Rosales</taxon>
        <taxon>Rhamnaceae</taxon>
        <taxon>Paliureae</taxon>
        <taxon>Ziziphus</taxon>
    </lineage>
</organism>
<evidence type="ECO:0000259" key="2">
    <source>
        <dbReference type="Pfam" id="PF12937"/>
    </source>
</evidence>
<evidence type="ECO:0000313" key="4">
    <source>
        <dbReference type="Proteomes" id="UP000813462"/>
    </source>
</evidence>
<dbReference type="Gene3D" id="1.20.1280.50">
    <property type="match status" value="1"/>
</dbReference>
<dbReference type="InterPro" id="IPR036047">
    <property type="entry name" value="F-box-like_dom_sf"/>
</dbReference>
<dbReference type="InterPro" id="IPR001810">
    <property type="entry name" value="F-box_dom"/>
</dbReference>
<dbReference type="Pfam" id="PF12937">
    <property type="entry name" value="F-box-like"/>
    <property type="match status" value="1"/>
</dbReference>
<dbReference type="InterPro" id="IPR005174">
    <property type="entry name" value="KIB1-4_b-propeller"/>
</dbReference>
<accession>A0A978UXZ6</accession>
<reference evidence="3" key="1">
    <citation type="journal article" date="2021" name="Front. Plant Sci.">
        <title>Chromosome-Scale Genome Assembly for Chinese Sour Jujube and Insights Into Its Genome Evolution and Domestication Signature.</title>
        <authorList>
            <person name="Shen L.-Y."/>
            <person name="Luo H."/>
            <person name="Wang X.-L."/>
            <person name="Wang X.-M."/>
            <person name="Qiu X.-J."/>
            <person name="Liu H."/>
            <person name="Zhou S.-S."/>
            <person name="Jia K.-H."/>
            <person name="Nie S."/>
            <person name="Bao Y.-T."/>
            <person name="Zhang R.-G."/>
            <person name="Yun Q.-Z."/>
            <person name="Chai Y.-H."/>
            <person name="Lu J.-Y."/>
            <person name="Li Y."/>
            <person name="Zhao S.-W."/>
            <person name="Mao J.-F."/>
            <person name="Jia S.-G."/>
            <person name="Mao Y.-M."/>
        </authorList>
    </citation>
    <scope>NUCLEOTIDE SEQUENCE</scope>
    <source>
        <strain evidence="3">AT0</strain>
        <tissue evidence="3">Leaf</tissue>
    </source>
</reference>
<gene>
    <name evidence="3" type="ORF">FEM48_Zijuj08G0082200</name>
</gene>
<feature type="domain" description="KIB1-4 beta-propeller" evidence="1">
    <location>
        <begin position="246"/>
        <end position="464"/>
    </location>
</feature>
<dbReference type="Proteomes" id="UP000813462">
    <property type="component" value="Unassembled WGS sequence"/>
</dbReference>
<dbReference type="InterPro" id="IPR051304">
    <property type="entry name" value="SCF_F-box_domain"/>
</dbReference>
<comment type="caution">
    <text evidence="3">The sequence shown here is derived from an EMBL/GenBank/DDBJ whole genome shotgun (WGS) entry which is preliminary data.</text>
</comment>
<dbReference type="AlphaFoldDB" id="A0A978UXZ6"/>
<dbReference type="SUPFAM" id="SSF81383">
    <property type="entry name" value="F-box domain"/>
    <property type="match status" value="1"/>
</dbReference>
<feature type="domain" description="F-box" evidence="2">
    <location>
        <begin position="157"/>
        <end position="191"/>
    </location>
</feature>
<protein>
    <recommendedName>
        <fullName evidence="5">F-box protein SKIP23-like</fullName>
    </recommendedName>
</protein>
<feature type="domain" description="KIB1-4 beta-propeller" evidence="1">
    <location>
        <begin position="536"/>
        <end position="790"/>
    </location>
</feature>
<dbReference type="CDD" id="cd09917">
    <property type="entry name" value="F-box_SF"/>
    <property type="match status" value="1"/>
</dbReference>
<dbReference type="PANTHER" id="PTHR47123">
    <property type="entry name" value="F-BOX PROTEIN SKIP23"/>
    <property type="match status" value="1"/>
</dbReference>